<comment type="caution">
    <text evidence="1">The sequence shown here is derived from an EMBL/GenBank/DDBJ whole genome shotgun (WGS) entry which is preliminary data.</text>
</comment>
<dbReference type="Proteomes" id="UP001151760">
    <property type="component" value="Unassembled WGS sequence"/>
</dbReference>
<reference evidence="1" key="2">
    <citation type="submission" date="2022-01" db="EMBL/GenBank/DDBJ databases">
        <authorList>
            <person name="Yamashiro T."/>
            <person name="Shiraishi A."/>
            <person name="Satake H."/>
            <person name="Nakayama K."/>
        </authorList>
    </citation>
    <scope>NUCLEOTIDE SEQUENCE</scope>
</reference>
<protein>
    <submittedName>
        <fullName evidence="1">Uncharacterized protein</fullName>
    </submittedName>
</protein>
<proteinExistence type="predicted"/>
<evidence type="ECO:0000313" key="2">
    <source>
        <dbReference type="Proteomes" id="UP001151760"/>
    </source>
</evidence>
<gene>
    <name evidence="1" type="ORF">Tco_0802237</name>
</gene>
<sequence length="141" mass="15908">MQHCYCVLPIAPPCQSQSVSVDAHATSRGVDEWRIKRMTSEAVGAIALKTPYVLDHESGLHKPVAIKYCFWPLRWSSLDMKGYNQQFRAFILLLNPVLNVQSCMLRVSIQFSCLCILMESCTGDEEFRAPGAVIILNDKKM</sequence>
<dbReference type="EMBL" id="BQNB010011796">
    <property type="protein sequence ID" value="GJS95269.1"/>
    <property type="molecule type" value="Genomic_DNA"/>
</dbReference>
<evidence type="ECO:0000313" key="1">
    <source>
        <dbReference type="EMBL" id="GJS95269.1"/>
    </source>
</evidence>
<organism evidence="1 2">
    <name type="scientific">Tanacetum coccineum</name>
    <dbReference type="NCBI Taxonomy" id="301880"/>
    <lineage>
        <taxon>Eukaryota</taxon>
        <taxon>Viridiplantae</taxon>
        <taxon>Streptophyta</taxon>
        <taxon>Embryophyta</taxon>
        <taxon>Tracheophyta</taxon>
        <taxon>Spermatophyta</taxon>
        <taxon>Magnoliopsida</taxon>
        <taxon>eudicotyledons</taxon>
        <taxon>Gunneridae</taxon>
        <taxon>Pentapetalae</taxon>
        <taxon>asterids</taxon>
        <taxon>campanulids</taxon>
        <taxon>Asterales</taxon>
        <taxon>Asteraceae</taxon>
        <taxon>Asteroideae</taxon>
        <taxon>Anthemideae</taxon>
        <taxon>Anthemidinae</taxon>
        <taxon>Tanacetum</taxon>
    </lineage>
</organism>
<accession>A0ABQ4ZY80</accession>
<name>A0ABQ4ZY80_9ASTR</name>
<reference evidence="1" key="1">
    <citation type="journal article" date="2022" name="Int. J. Mol. Sci.">
        <title>Draft Genome of Tanacetum Coccineum: Genomic Comparison of Closely Related Tanacetum-Family Plants.</title>
        <authorList>
            <person name="Yamashiro T."/>
            <person name="Shiraishi A."/>
            <person name="Nakayama K."/>
            <person name="Satake H."/>
        </authorList>
    </citation>
    <scope>NUCLEOTIDE SEQUENCE</scope>
</reference>
<keyword evidence="2" id="KW-1185">Reference proteome</keyword>